<evidence type="ECO:0000313" key="2">
    <source>
        <dbReference type="EMBL" id="GGO60068.1"/>
    </source>
</evidence>
<evidence type="ECO:0000313" key="3">
    <source>
        <dbReference type="Proteomes" id="UP000656881"/>
    </source>
</evidence>
<accession>A0ABQ2MWG2</accession>
<sequence length="72" mass="7552">MGFVGILVLVILLVAPGVKQLLDSFAFRIRAQGRAEVIRAQRAGAVEGRGGRTRHKGRKGQKGGKGAVKADG</sequence>
<feature type="compositionally biased region" description="Basic residues" evidence="1">
    <location>
        <begin position="51"/>
        <end position="62"/>
    </location>
</feature>
<reference evidence="3" key="1">
    <citation type="journal article" date="2019" name="Int. J. Syst. Evol. Microbiol.">
        <title>The Global Catalogue of Microorganisms (GCM) 10K type strain sequencing project: providing services to taxonomists for standard genome sequencing and annotation.</title>
        <authorList>
            <consortium name="The Broad Institute Genomics Platform"/>
            <consortium name="The Broad Institute Genome Sequencing Center for Infectious Disease"/>
            <person name="Wu L."/>
            <person name="Ma J."/>
        </authorList>
    </citation>
    <scope>NUCLEOTIDE SEQUENCE [LARGE SCALE GENOMIC DNA]</scope>
    <source>
        <strain evidence="3">CGMCC 4.7349</strain>
    </source>
</reference>
<dbReference type="Proteomes" id="UP000656881">
    <property type="component" value="Unassembled WGS sequence"/>
</dbReference>
<evidence type="ECO:0000256" key="1">
    <source>
        <dbReference type="SAM" id="MobiDB-lite"/>
    </source>
</evidence>
<keyword evidence="3" id="KW-1185">Reference proteome</keyword>
<dbReference type="EMBL" id="BMNG01000032">
    <property type="protein sequence ID" value="GGO60068.1"/>
    <property type="molecule type" value="Genomic_DNA"/>
</dbReference>
<gene>
    <name evidence="2" type="ORF">GCM10012286_83120</name>
</gene>
<feature type="region of interest" description="Disordered" evidence="1">
    <location>
        <begin position="45"/>
        <end position="72"/>
    </location>
</feature>
<name>A0ABQ2MWG2_9ACTN</name>
<proteinExistence type="predicted"/>
<organism evidence="2 3">
    <name type="scientific">Streptomyces lasiicapitis</name>
    <dbReference type="NCBI Taxonomy" id="1923961"/>
    <lineage>
        <taxon>Bacteria</taxon>
        <taxon>Bacillati</taxon>
        <taxon>Actinomycetota</taxon>
        <taxon>Actinomycetes</taxon>
        <taxon>Kitasatosporales</taxon>
        <taxon>Streptomycetaceae</taxon>
        <taxon>Streptomyces</taxon>
    </lineage>
</organism>
<protein>
    <submittedName>
        <fullName evidence="2">Uncharacterized protein</fullName>
    </submittedName>
</protein>
<dbReference type="RefSeq" id="WP_164316730.1">
    <property type="nucleotide sequence ID" value="NZ_BMNG01000032.1"/>
</dbReference>
<comment type="caution">
    <text evidence="2">The sequence shown here is derived from an EMBL/GenBank/DDBJ whole genome shotgun (WGS) entry which is preliminary data.</text>
</comment>